<dbReference type="GO" id="GO:0035925">
    <property type="term" value="F:mRNA 3'-UTR AU-rich region binding"/>
    <property type="evidence" value="ECO:0007669"/>
    <property type="project" value="TreeGrafter"/>
</dbReference>
<evidence type="ECO:0000256" key="3">
    <source>
        <dbReference type="ARBA" id="ARBA00006678"/>
    </source>
</evidence>
<evidence type="ECO:0000256" key="7">
    <source>
        <dbReference type="ARBA" id="ARBA00022884"/>
    </source>
</evidence>
<dbReference type="InterPro" id="IPR020568">
    <property type="entry name" value="Ribosomal_Su5_D2-typ_SF"/>
</dbReference>
<protein>
    <recommendedName>
        <fullName evidence="9">Ribosomal RNA-processing protein 43</fullName>
    </recommendedName>
</protein>
<dbReference type="Gene3D" id="3.30.230.70">
    <property type="entry name" value="GHMP Kinase, N-terminal domain"/>
    <property type="match status" value="1"/>
</dbReference>
<dbReference type="PANTHER" id="PTHR11097">
    <property type="entry name" value="EXOSOME COMPLEX EXONUCLEASE RIBOSOMAL RNA PROCESSING PROTEIN"/>
    <property type="match status" value="1"/>
</dbReference>
<gene>
    <name evidence="13" type="ORF">F5Z01DRAFT_643629</name>
</gene>
<organism evidence="13 14">
    <name type="scientific">Emericellopsis atlantica</name>
    <dbReference type="NCBI Taxonomy" id="2614577"/>
    <lineage>
        <taxon>Eukaryota</taxon>
        <taxon>Fungi</taxon>
        <taxon>Dikarya</taxon>
        <taxon>Ascomycota</taxon>
        <taxon>Pezizomycotina</taxon>
        <taxon>Sordariomycetes</taxon>
        <taxon>Hypocreomycetidae</taxon>
        <taxon>Hypocreales</taxon>
        <taxon>Bionectriaceae</taxon>
        <taxon>Emericellopsis</taxon>
    </lineage>
</organism>
<dbReference type="GeneID" id="70293632"/>
<dbReference type="RefSeq" id="XP_046122493.1">
    <property type="nucleotide sequence ID" value="XM_046262729.1"/>
</dbReference>
<sequence>MAPAVGLSRNTFAKVSPHPYLLANLDPPVGTAHAPSRSNGRSPNQVRTPSVNLASLSHAHGSAVVRMGDTTVICGVRGETILTSQIPNYRADNTETELKDYDLLVPNIELATGSAPQFMPGGPPTTLAQTLSTRVYSLLHSSKILNPDDLRIWYDRPSDAIPVDNDAMEQDQPTERVVVAYWVLYIDIYFISFDGNPFDAAWAAALAALKDTKIPQARFDPDKEAVVCSRPSPRPLSIKGNPIACTAVVFTGKETDRPTEGRYWLLVDPDASEEVLCDESLTIVVDCTDGVTKFVTMSKHGGTNLSSKILTSKDMLQWTSARWKGFADAIAAGQP</sequence>
<feature type="domain" description="Exoribonuclease phosphorolytic" evidence="11">
    <location>
        <begin position="45"/>
        <end position="215"/>
    </location>
</feature>
<dbReference type="SUPFAM" id="SSF54211">
    <property type="entry name" value="Ribosomal protein S5 domain 2-like"/>
    <property type="match status" value="1"/>
</dbReference>
<evidence type="ECO:0000313" key="13">
    <source>
        <dbReference type="EMBL" id="KAG9258569.1"/>
    </source>
</evidence>
<comment type="caution">
    <text evidence="13">The sequence shown here is derived from an EMBL/GenBank/DDBJ whole genome shotgun (WGS) entry which is preliminary data.</text>
</comment>
<evidence type="ECO:0000259" key="11">
    <source>
        <dbReference type="Pfam" id="PF01138"/>
    </source>
</evidence>
<name>A0A9P8CSX3_9HYPO</name>
<keyword evidence="8" id="KW-0539">Nucleus</keyword>
<dbReference type="GO" id="GO:0000177">
    <property type="term" value="C:cytoplasmic exosome (RNase complex)"/>
    <property type="evidence" value="ECO:0007669"/>
    <property type="project" value="TreeGrafter"/>
</dbReference>
<dbReference type="InterPro" id="IPR027408">
    <property type="entry name" value="PNPase/RNase_PH_dom_sf"/>
</dbReference>
<dbReference type="AlphaFoldDB" id="A0A9P8CSX3"/>
<keyword evidence="5" id="KW-0698">rRNA processing</keyword>
<dbReference type="GO" id="GO:0071028">
    <property type="term" value="P:nuclear mRNA surveillance"/>
    <property type="evidence" value="ECO:0007669"/>
    <property type="project" value="TreeGrafter"/>
</dbReference>
<keyword evidence="13" id="KW-0687">Ribonucleoprotein</keyword>
<dbReference type="InterPro" id="IPR001247">
    <property type="entry name" value="ExoRNase_PH_dom1"/>
</dbReference>
<evidence type="ECO:0000256" key="2">
    <source>
        <dbReference type="ARBA" id="ARBA00004604"/>
    </source>
</evidence>
<keyword evidence="6" id="KW-0271">Exosome</keyword>
<dbReference type="InterPro" id="IPR050590">
    <property type="entry name" value="Exosome_comp_Rrp42_subfam"/>
</dbReference>
<dbReference type="PANTHER" id="PTHR11097:SF9">
    <property type="entry name" value="EXOSOME COMPLEX COMPONENT RRP43"/>
    <property type="match status" value="1"/>
</dbReference>
<evidence type="ECO:0000256" key="10">
    <source>
        <dbReference type="SAM" id="MobiDB-lite"/>
    </source>
</evidence>
<dbReference type="GO" id="GO:0016075">
    <property type="term" value="P:rRNA catabolic process"/>
    <property type="evidence" value="ECO:0007669"/>
    <property type="project" value="TreeGrafter"/>
</dbReference>
<dbReference type="Proteomes" id="UP000887229">
    <property type="component" value="Unassembled WGS sequence"/>
</dbReference>
<feature type="region of interest" description="Disordered" evidence="10">
    <location>
        <begin position="26"/>
        <end position="48"/>
    </location>
</feature>
<dbReference type="GO" id="GO:0005840">
    <property type="term" value="C:ribosome"/>
    <property type="evidence" value="ECO:0007669"/>
    <property type="project" value="UniProtKB-KW"/>
</dbReference>
<evidence type="ECO:0000256" key="6">
    <source>
        <dbReference type="ARBA" id="ARBA00022835"/>
    </source>
</evidence>
<feature type="domain" description="Exoribonuclease phosphorolytic" evidence="12">
    <location>
        <begin position="242"/>
        <end position="307"/>
    </location>
</feature>
<comment type="similarity">
    <text evidence="3">Belongs to the RNase PH family.</text>
</comment>
<proteinExistence type="inferred from homology"/>
<dbReference type="InterPro" id="IPR015847">
    <property type="entry name" value="ExoRNase_PH_dom2"/>
</dbReference>
<dbReference type="GO" id="GO:0005730">
    <property type="term" value="C:nucleolus"/>
    <property type="evidence" value="ECO:0007669"/>
    <property type="project" value="UniProtKB-SubCell"/>
</dbReference>
<dbReference type="GO" id="GO:0000467">
    <property type="term" value="P:exonucleolytic trimming to generate mature 3'-end of 5.8S rRNA from tricistronic rRNA transcript (SSU-rRNA, 5.8S rRNA, LSU-rRNA)"/>
    <property type="evidence" value="ECO:0007669"/>
    <property type="project" value="TreeGrafter"/>
</dbReference>
<keyword evidence="14" id="KW-1185">Reference proteome</keyword>
<dbReference type="OrthoDB" id="45882at2759"/>
<keyword evidence="4" id="KW-0963">Cytoplasm</keyword>
<evidence type="ECO:0000256" key="9">
    <source>
        <dbReference type="ARBA" id="ARBA00030617"/>
    </source>
</evidence>
<evidence type="ECO:0000256" key="5">
    <source>
        <dbReference type="ARBA" id="ARBA00022552"/>
    </source>
</evidence>
<evidence type="ECO:0000259" key="12">
    <source>
        <dbReference type="Pfam" id="PF03725"/>
    </source>
</evidence>
<evidence type="ECO:0000256" key="8">
    <source>
        <dbReference type="ARBA" id="ARBA00023242"/>
    </source>
</evidence>
<dbReference type="GO" id="GO:0071038">
    <property type="term" value="P:TRAMP-dependent tRNA surveillance pathway"/>
    <property type="evidence" value="ECO:0007669"/>
    <property type="project" value="TreeGrafter"/>
</dbReference>
<dbReference type="EMBL" id="MU251243">
    <property type="protein sequence ID" value="KAG9258569.1"/>
    <property type="molecule type" value="Genomic_DNA"/>
</dbReference>
<dbReference type="Pfam" id="PF01138">
    <property type="entry name" value="RNase_PH"/>
    <property type="match status" value="1"/>
</dbReference>
<dbReference type="GO" id="GO:0000176">
    <property type="term" value="C:nuclear exosome (RNase complex)"/>
    <property type="evidence" value="ECO:0007669"/>
    <property type="project" value="TreeGrafter"/>
</dbReference>
<feature type="compositionally biased region" description="Polar residues" evidence="10">
    <location>
        <begin position="36"/>
        <end position="48"/>
    </location>
</feature>
<dbReference type="SUPFAM" id="SSF55666">
    <property type="entry name" value="Ribonuclease PH domain 2-like"/>
    <property type="match status" value="1"/>
</dbReference>
<dbReference type="GO" id="GO:0034476">
    <property type="term" value="P:U5 snRNA 3'-end processing"/>
    <property type="evidence" value="ECO:0007669"/>
    <property type="project" value="TreeGrafter"/>
</dbReference>
<dbReference type="GO" id="GO:0034473">
    <property type="term" value="P:U1 snRNA 3'-end processing"/>
    <property type="evidence" value="ECO:0007669"/>
    <property type="project" value="TreeGrafter"/>
</dbReference>
<keyword evidence="13" id="KW-0689">Ribosomal protein</keyword>
<evidence type="ECO:0000256" key="1">
    <source>
        <dbReference type="ARBA" id="ARBA00004496"/>
    </source>
</evidence>
<evidence type="ECO:0000313" key="14">
    <source>
        <dbReference type="Proteomes" id="UP000887229"/>
    </source>
</evidence>
<dbReference type="InterPro" id="IPR036345">
    <property type="entry name" value="ExoRNase_PH_dom2_sf"/>
</dbReference>
<comment type="subcellular location">
    <subcellularLocation>
        <location evidence="1">Cytoplasm</location>
    </subcellularLocation>
    <subcellularLocation>
        <location evidence="2">Nucleus</location>
        <location evidence="2">Nucleolus</location>
    </subcellularLocation>
</comment>
<dbReference type="GO" id="GO:0071035">
    <property type="term" value="P:nuclear polyadenylation-dependent rRNA catabolic process"/>
    <property type="evidence" value="ECO:0007669"/>
    <property type="project" value="TreeGrafter"/>
</dbReference>
<evidence type="ECO:0000256" key="4">
    <source>
        <dbReference type="ARBA" id="ARBA00022490"/>
    </source>
</evidence>
<keyword evidence="7" id="KW-0694">RNA-binding</keyword>
<accession>A0A9P8CSX3</accession>
<dbReference type="GO" id="GO:0034475">
    <property type="term" value="P:U4 snRNA 3'-end processing"/>
    <property type="evidence" value="ECO:0007669"/>
    <property type="project" value="TreeGrafter"/>
</dbReference>
<dbReference type="Pfam" id="PF03725">
    <property type="entry name" value="RNase_PH_C"/>
    <property type="match status" value="1"/>
</dbReference>
<reference evidence="13" key="1">
    <citation type="journal article" date="2021" name="IMA Fungus">
        <title>Genomic characterization of three marine fungi, including Emericellopsis atlantica sp. nov. with signatures of a generalist lifestyle and marine biomass degradation.</title>
        <authorList>
            <person name="Hagestad O.C."/>
            <person name="Hou L."/>
            <person name="Andersen J.H."/>
            <person name="Hansen E.H."/>
            <person name="Altermark B."/>
            <person name="Li C."/>
            <person name="Kuhnert E."/>
            <person name="Cox R.J."/>
            <person name="Crous P.W."/>
            <person name="Spatafora J.W."/>
            <person name="Lail K."/>
            <person name="Amirebrahimi M."/>
            <person name="Lipzen A."/>
            <person name="Pangilinan J."/>
            <person name="Andreopoulos W."/>
            <person name="Hayes R.D."/>
            <person name="Ng V."/>
            <person name="Grigoriev I.V."/>
            <person name="Jackson S.A."/>
            <person name="Sutton T.D.S."/>
            <person name="Dobson A.D.W."/>
            <person name="Rama T."/>
        </authorList>
    </citation>
    <scope>NUCLEOTIDE SEQUENCE</scope>
    <source>
        <strain evidence="13">TS7</strain>
    </source>
</reference>